<protein>
    <submittedName>
        <fullName evidence="1">Uncharacterized protein</fullName>
    </submittedName>
</protein>
<dbReference type="AlphaFoldDB" id="A0A1M6S2L0"/>
<evidence type="ECO:0000313" key="1">
    <source>
        <dbReference type="EMBL" id="SHK39082.1"/>
    </source>
</evidence>
<evidence type="ECO:0000313" key="2">
    <source>
        <dbReference type="Proteomes" id="UP000189935"/>
    </source>
</evidence>
<dbReference type="RefSeq" id="WP_244562300.1">
    <property type="nucleotide sequence ID" value="NZ_LT670844.1"/>
</dbReference>
<dbReference type="EMBL" id="LT670844">
    <property type="protein sequence ID" value="SHK39082.1"/>
    <property type="molecule type" value="Genomic_DNA"/>
</dbReference>
<proteinExistence type="predicted"/>
<organism evidence="1 2">
    <name type="scientific">Bradyrhizobium lablabi</name>
    <dbReference type="NCBI Taxonomy" id="722472"/>
    <lineage>
        <taxon>Bacteria</taxon>
        <taxon>Pseudomonadati</taxon>
        <taxon>Pseudomonadota</taxon>
        <taxon>Alphaproteobacteria</taxon>
        <taxon>Hyphomicrobiales</taxon>
        <taxon>Nitrobacteraceae</taxon>
        <taxon>Bradyrhizobium</taxon>
    </lineage>
</organism>
<reference evidence="1 2" key="1">
    <citation type="submission" date="2016-11" db="EMBL/GenBank/DDBJ databases">
        <authorList>
            <person name="Jaros S."/>
            <person name="Januszkiewicz K."/>
            <person name="Wedrychowicz H."/>
        </authorList>
    </citation>
    <scope>NUCLEOTIDE SEQUENCE [LARGE SCALE GENOMIC DNA]</scope>
    <source>
        <strain evidence="1 2">GAS499</strain>
    </source>
</reference>
<gene>
    <name evidence="1" type="ORF">SAMN05444159_3140</name>
</gene>
<accession>A0A1M6S2L0</accession>
<name>A0A1M6S2L0_9BRAD</name>
<sequence length="76" mass="8759">MIDDKVKIKCTKCSQIFRERAQKIRNGFQTNCQHCNRLITFDTSSEDNNIRRALMSAKEVRMALEARPKEGSVAQV</sequence>
<dbReference type="Proteomes" id="UP000189935">
    <property type="component" value="Chromosome I"/>
</dbReference>